<dbReference type="Pfam" id="PF07690">
    <property type="entry name" value="MFS_1"/>
    <property type="match status" value="1"/>
</dbReference>
<dbReference type="InterPro" id="IPR011701">
    <property type="entry name" value="MFS"/>
</dbReference>
<dbReference type="PANTHER" id="PTHR23517:SF13">
    <property type="entry name" value="MAJOR FACILITATOR SUPERFAMILY MFS_1"/>
    <property type="match status" value="1"/>
</dbReference>
<dbReference type="PANTHER" id="PTHR23517">
    <property type="entry name" value="RESISTANCE PROTEIN MDTM, PUTATIVE-RELATED-RELATED"/>
    <property type="match status" value="1"/>
</dbReference>
<evidence type="ECO:0000256" key="4">
    <source>
        <dbReference type="ARBA" id="ARBA00022692"/>
    </source>
</evidence>
<feature type="transmembrane region" description="Helical" evidence="7">
    <location>
        <begin position="306"/>
        <end position="326"/>
    </location>
</feature>
<evidence type="ECO:0000256" key="3">
    <source>
        <dbReference type="ARBA" id="ARBA00022475"/>
    </source>
</evidence>
<feature type="transmembrane region" description="Helical" evidence="7">
    <location>
        <begin position="332"/>
        <end position="353"/>
    </location>
</feature>
<sequence>MGTACGKLQRGRSMSDEDATYTCSPTMRVMPVVLFNLLVYFVIGLPNAVIGAQFVHNTLGFTTAVAASTISLQYIGTAMGRMVVGHRIDVYGPKAVLRYGLIFCVISGLLVCLAALIPTFLGLNDTSRYIALGIALISRLFIGWSESCTSTSVTAWNLRRVGQAHSSVAISWNGVTSYGGIAVGVTIGQLLSSLLPTIPLLPVGFLEVVLGIGGVILLTFYTAIKPLAGKGKPMSFGRAVKKVLPYGAGLAAGSVGFGTVNSFLALYYTENHWTGLGVAFGVFAACFIFMRIFVSGQIDKHGGVPIAYMSLVTEAIAMLVFCLVHNNMGGLIGAALTGTGFSLLFPAMGTMAVKTDGPEYNGILIAAYSIFTDLTIVVSSWFMGGLRDHMGWPTMFAVAGILCVSGIAFSAIFSRIPGCGVPKEAK</sequence>
<dbReference type="SUPFAM" id="SSF103473">
    <property type="entry name" value="MFS general substrate transporter"/>
    <property type="match status" value="1"/>
</dbReference>
<gene>
    <name evidence="8" type="ORF">CPA57_04660</name>
</gene>
<feature type="transmembrane region" description="Helical" evidence="7">
    <location>
        <begin position="129"/>
        <end position="158"/>
    </location>
</feature>
<feature type="transmembrane region" description="Helical" evidence="7">
    <location>
        <begin position="96"/>
        <end position="117"/>
    </location>
</feature>
<evidence type="ECO:0000256" key="2">
    <source>
        <dbReference type="ARBA" id="ARBA00022448"/>
    </source>
</evidence>
<dbReference type="Gene3D" id="1.20.1250.20">
    <property type="entry name" value="MFS general substrate transporter like domains"/>
    <property type="match status" value="2"/>
</dbReference>
<proteinExistence type="predicted"/>
<evidence type="ECO:0000256" key="7">
    <source>
        <dbReference type="SAM" id="Phobius"/>
    </source>
</evidence>
<comment type="caution">
    <text evidence="8">The sequence shown here is derived from an EMBL/GenBank/DDBJ whole genome shotgun (WGS) entry which is preliminary data.</text>
</comment>
<feature type="transmembrane region" description="Helical" evidence="7">
    <location>
        <begin position="273"/>
        <end position="294"/>
    </location>
</feature>
<name>A0ABR5ZML9_9PROT</name>
<keyword evidence="3" id="KW-1003">Cell membrane</keyword>
<evidence type="ECO:0000256" key="5">
    <source>
        <dbReference type="ARBA" id="ARBA00022989"/>
    </source>
</evidence>
<organism evidence="8 9">
    <name type="scientific">Bombella favorum</name>
    <dbReference type="NCBI Taxonomy" id="2039164"/>
    <lineage>
        <taxon>Bacteria</taxon>
        <taxon>Pseudomonadati</taxon>
        <taxon>Pseudomonadota</taxon>
        <taxon>Alphaproteobacteria</taxon>
        <taxon>Acetobacterales</taxon>
        <taxon>Acetobacteraceae</taxon>
        <taxon>Bombella</taxon>
    </lineage>
</organism>
<comment type="subcellular location">
    <subcellularLocation>
        <location evidence="1">Cell membrane</location>
        <topology evidence="1">Multi-pass membrane protein</topology>
    </subcellularLocation>
</comment>
<keyword evidence="9" id="KW-1185">Reference proteome</keyword>
<feature type="transmembrane region" description="Helical" evidence="7">
    <location>
        <begin position="243"/>
        <end position="267"/>
    </location>
</feature>
<feature type="transmembrane region" description="Helical" evidence="7">
    <location>
        <begin position="33"/>
        <end position="55"/>
    </location>
</feature>
<dbReference type="EMBL" id="NWUS01000001">
    <property type="protein sequence ID" value="MBA5725568.1"/>
    <property type="molecule type" value="Genomic_DNA"/>
</dbReference>
<evidence type="ECO:0000313" key="9">
    <source>
        <dbReference type="Proteomes" id="UP001516390"/>
    </source>
</evidence>
<keyword evidence="5 7" id="KW-1133">Transmembrane helix</keyword>
<keyword evidence="6 7" id="KW-0472">Membrane</keyword>
<feature type="transmembrane region" description="Helical" evidence="7">
    <location>
        <begin position="170"/>
        <end position="191"/>
    </location>
</feature>
<feature type="transmembrane region" description="Helical" evidence="7">
    <location>
        <begin position="61"/>
        <end position="84"/>
    </location>
</feature>
<dbReference type="InterPro" id="IPR036259">
    <property type="entry name" value="MFS_trans_sf"/>
</dbReference>
<evidence type="ECO:0000256" key="6">
    <source>
        <dbReference type="ARBA" id="ARBA00023136"/>
    </source>
</evidence>
<evidence type="ECO:0000256" key="1">
    <source>
        <dbReference type="ARBA" id="ARBA00004651"/>
    </source>
</evidence>
<accession>A0ABR5ZML9</accession>
<feature type="transmembrane region" description="Helical" evidence="7">
    <location>
        <begin position="203"/>
        <end position="223"/>
    </location>
</feature>
<feature type="transmembrane region" description="Helical" evidence="7">
    <location>
        <begin position="390"/>
        <end position="413"/>
    </location>
</feature>
<dbReference type="InterPro" id="IPR050171">
    <property type="entry name" value="MFS_Transporters"/>
</dbReference>
<feature type="transmembrane region" description="Helical" evidence="7">
    <location>
        <begin position="365"/>
        <end position="384"/>
    </location>
</feature>
<evidence type="ECO:0000313" key="8">
    <source>
        <dbReference type="EMBL" id="MBA5725568.1"/>
    </source>
</evidence>
<keyword evidence="2" id="KW-0813">Transport</keyword>
<protein>
    <submittedName>
        <fullName evidence="8">MFS transporter</fullName>
    </submittedName>
</protein>
<keyword evidence="4 7" id="KW-0812">Transmembrane</keyword>
<reference evidence="8 9" key="1">
    <citation type="submission" date="2017-09" db="EMBL/GenBank/DDBJ databases">
        <authorList>
            <person name="Jakob F."/>
        </authorList>
    </citation>
    <scope>NUCLEOTIDE SEQUENCE [LARGE SCALE GENOMIC DNA]</scope>
    <source>
        <strain evidence="8 9">TMW 2.1880</strain>
    </source>
</reference>
<dbReference type="Proteomes" id="UP001516390">
    <property type="component" value="Unassembled WGS sequence"/>
</dbReference>